<keyword evidence="5 10" id="KW-1133">Transmembrane helix</keyword>
<feature type="compositionally biased region" description="Polar residues" evidence="9">
    <location>
        <begin position="160"/>
        <end position="172"/>
    </location>
</feature>
<accession>A0A6U2GAJ3</accession>
<dbReference type="SUPFAM" id="SSF55073">
    <property type="entry name" value="Nucleotide cyclase"/>
    <property type="match status" value="1"/>
</dbReference>
<reference evidence="13" key="1">
    <citation type="submission" date="2021-01" db="EMBL/GenBank/DDBJ databases">
        <authorList>
            <person name="Corre E."/>
            <person name="Pelletier E."/>
            <person name="Niang G."/>
            <person name="Scheremetjew M."/>
            <person name="Finn R."/>
            <person name="Kale V."/>
            <person name="Holt S."/>
            <person name="Cochrane G."/>
            <person name="Meng A."/>
            <person name="Brown T."/>
            <person name="Cohen L."/>
        </authorList>
    </citation>
    <scope>NUCLEOTIDE SEQUENCE</scope>
    <source>
        <strain evidence="13">CCMP644</strain>
    </source>
</reference>
<organism evidence="13">
    <name type="scientific">Hemiselmis andersenii</name>
    <name type="common">Cryptophyte alga</name>
    <dbReference type="NCBI Taxonomy" id="464988"/>
    <lineage>
        <taxon>Eukaryota</taxon>
        <taxon>Cryptophyceae</taxon>
        <taxon>Cryptomonadales</taxon>
        <taxon>Hemiselmidaceae</taxon>
        <taxon>Hemiselmis</taxon>
    </lineage>
</organism>
<dbReference type="FunFam" id="3.30.70.1230:FF:000030">
    <property type="entry name" value="Si:ch211-215j19.12"/>
    <property type="match status" value="1"/>
</dbReference>
<keyword evidence="4" id="KW-0547">Nucleotide-binding</keyword>
<evidence type="ECO:0000256" key="3">
    <source>
        <dbReference type="ARBA" id="ARBA00022692"/>
    </source>
</evidence>
<dbReference type="InterPro" id="IPR011009">
    <property type="entry name" value="Kinase-like_dom_sf"/>
</dbReference>
<feature type="region of interest" description="Disordered" evidence="9">
    <location>
        <begin position="160"/>
        <end position="345"/>
    </location>
</feature>
<keyword evidence="7" id="KW-0456">Lyase</keyword>
<proteinExistence type="predicted"/>
<name>A0A6U2GAJ3_HEMAN</name>
<dbReference type="PROSITE" id="PS50011">
    <property type="entry name" value="PROTEIN_KINASE_DOM"/>
    <property type="match status" value="1"/>
</dbReference>
<dbReference type="InterPro" id="IPR050401">
    <property type="entry name" value="Cyclic_nucleotide_synthase"/>
</dbReference>
<feature type="compositionally biased region" description="Polar residues" evidence="9">
    <location>
        <begin position="252"/>
        <end position="265"/>
    </location>
</feature>
<keyword evidence="8" id="KW-0141">cGMP biosynthesis</keyword>
<evidence type="ECO:0000256" key="4">
    <source>
        <dbReference type="ARBA" id="ARBA00022741"/>
    </source>
</evidence>
<evidence type="ECO:0000256" key="6">
    <source>
        <dbReference type="ARBA" id="ARBA00023136"/>
    </source>
</evidence>
<comment type="subcellular location">
    <subcellularLocation>
        <location evidence="1">Membrane</location>
        <topology evidence="1">Single-pass membrane protein</topology>
    </subcellularLocation>
</comment>
<dbReference type="PANTHER" id="PTHR11920:SF335">
    <property type="entry name" value="GUANYLATE CYCLASE"/>
    <property type="match status" value="1"/>
</dbReference>
<dbReference type="Gene3D" id="1.10.510.10">
    <property type="entry name" value="Transferase(Phosphotransferase) domain 1"/>
    <property type="match status" value="1"/>
</dbReference>
<evidence type="ECO:0000259" key="11">
    <source>
        <dbReference type="PROSITE" id="PS50011"/>
    </source>
</evidence>
<gene>
    <name evidence="13" type="ORF">HAND00432_LOCUS11012</name>
</gene>
<dbReference type="GO" id="GO:0005524">
    <property type="term" value="F:ATP binding"/>
    <property type="evidence" value="ECO:0007669"/>
    <property type="project" value="InterPro"/>
</dbReference>
<dbReference type="EC" id="4.6.1.2" evidence="2"/>
<dbReference type="Pfam" id="PF00211">
    <property type="entry name" value="Guanylate_cyc"/>
    <property type="match status" value="1"/>
</dbReference>
<evidence type="ECO:0000256" key="2">
    <source>
        <dbReference type="ARBA" id="ARBA00012202"/>
    </source>
</evidence>
<dbReference type="GO" id="GO:0035556">
    <property type="term" value="P:intracellular signal transduction"/>
    <property type="evidence" value="ECO:0007669"/>
    <property type="project" value="InterPro"/>
</dbReference>
<dbReference type="GO" id="GO:0007168">
    <property type="term" value="P:receptor guanylyl cyclase signaling pathway"/>
    <property type="evidence" value="ECO:0007669"/>
    <property type="project" value="TreeGrafter"/>
</dbReference>
<evidence type="ECO:0000256" key="1">
    <source>
        <dbReference type="ARBA" id="ARBA00004167"/>
    </source>
</evidence>
<dbReference type="InterPro" id="IPR001245">
    <property type="entry name" value="Ser-Thr/Tyr_kinase_cat_dom"/>
</dbReference>
<evidence type="ECO:0000259" key="12">
    <source>
        <dbReference type="PROSITE" id="PS50125"/>
    </source>
</evidence>
<feature type="compositionally biased region" description="Basic and acidic residues" evidence="9">
    <location>
        <begin position="236"/>
        <end position="251"/>
    </location>
</feature>
<keyword evidence="3 10" id="KW-0812">Transmembrane</keyword>
<evidence type="ECO:0000256" key="7">
    <source>
        <dbReference type="ARBA" id="ARBA00023239"/>
    </source>
</evidence>
<dbReference type="AlphaFoldDB" id="A0A6U2GAJ3"/>
<dbReference type="GO" id="GO:0004672">
    <property type="term" value="F:protein kinase activity"/>
    <property type="evidence" value="ECO:0007669"/>
    <property type="project" value="InterPro"/>
</dbReference>
<evidence type="ECO:0000256" key="9">
    <source>
        <dbReference type="SAM" id="MobiDB-lite"/>
    </source>
</evidence>
<dbReference type="Gene3D" id="3.30.70.1230">
    <property type="entry name" value="Nucleotide cyclase"/>
    <property type="match status" value="1"/>
</dbReference>
<dbReference type="SMART" id="SM00044">
    <property type="entry name" value="CYCc"/>
    <property type="match status" value="1"/>
</dbReference>
<feature type="compositionally biased region" description="Polar residues" evidence="9">
    <location>
        <begin position="213"/>
        <end position="231"/>
    </location>
</feature>
<dbReference type="GO" id="GO:0004016">
    <property type="term" value="F:adenylate cyclase activity"/>
    <property type="evidence" value="ECO:0007669"/>
    <property type="project" value="TreeGrafter"/>
</dbReference>
<dbReference type="CDD" id="cd07302">
    <property type="entry name" value="CHD"/>
    <property type="match status" value="1"/>
</dbReference>
<feature type="domain" description="Protein kinase" evidence="11">
    <location>
        <begin position="355"/>
        <end position="641"/>
    </location>
</feature>
<feature type="transmembrane region" description="Helical" evidence="10">
    <location>
        <begin position="63"/>
        <end position="83"/>
    </location>
</feature>
<evidence type="ECO:0000256" key="5">
    <source>
        <dbReference type="ARBA" id="ARBA00022989"/>
    </source>
</evidence>
<evidence type="ECO:0000256" key="10">
    <source>
        <dbReference type="SAM" id="Phobius"/>
    </source>
</evidence>
<dbReference type="Pfam" id="PF07714">
    <property type="entry name" value="PK_Tyr_Ser-Thr"/>
    <property type="match status" value="1"/>
</dbReference>
<dbReference type="PROSITE" id="PS50125">
    <property type="entry name" value="GUANYLATE_CYCLASE_2"/>
    <property type="match status" value="1"/>
</dbReference>
<dbReference type="Gene3D" id="3.30.200.20">
    <property type="entry name" value="Phosphorylase Kinase, domain 1"/>
    <property type="match status" value="1"/>
</dbReference>
<dbReference type="InterPro" id="IPR000719">
    <property type="entry name" value="Prot_kinase_dom"/>
</dbReference>
<dbReference type="EMBL" id="HBFX01018171">
    <property type="protein sequence ID" value="CAD8956474.1"/>
    <property type="molecule type" value="Transcribed_RNA"/>
</dbReference>
<protein>
    <recommendedName>
        <fullName evidence="2">guanylate cyclase</fullName>
        <ecNumber evidence="2">4.6.1.2</ecNumber>
    </recommendedName>
</protein>
<evidence type="ECO:0000313" key="13">
    <source>
        <dbReference type="EMBL" id="CAD8956474.1"/>
    </source>
</evidence>
<sequence>MLVRLGGEVMGGYYIPTELRTCDPSFGGEKEDAVWVADDLTGECECARGTIRAGGLCWRAHELLLLVILTPLVVLVVIFLVVLHRQDKKDESSWKIPVNKVNIDEPPVHLGTGTFGQVIAGKLGGRDVAIKRVYPTVHDMSQFIQFVKDLTDVKRRSTLTMDSNGHESPTVHSKSKSSANANDLSAASSHGRRWGQVRRASNQVSPDEGSQVRRASNQVSPDEGWQSQSGMSALAKGEEVNVAEERTRVPSDDTTAANDSESTGVQLRGIASTELQEPPTPDGGASVSKDSHSHDISGGGGSAMSPPVSAPTKASSTGSEGGNRKEAVDQIQPQSTDRAVRPSNASGHLHKAIGYDLEMALGTADKGGDSFSGRQPAESFMKKHIKRLSRASESSSSFDLERPDLLNTWQSGLPGMKPEDALRAQLDHQFLIEIRIVTKLKHPCLVSVLGTIIEPKCDPLLVLEVCENGSLADILQNRSVPMEMWMLSPIMKDVVRGMRYLHAVDPPIVHGDLRAAKIMIDTAFRAKIADYGFTQKRRIGLSANKANLAPELIKDTLAGPTMQSDTYAFGVLLCELFSRNEPYAGENMEDVMKQVADTTRDPPKRPVIALEVPTDIEDIIHRCWDATPANRPSFEMLDTEISRMKISGMNSIALKLQQQQQQTNNVMYDVFPKHIADQLLAGKKVAPEHKPVVTIFFSDIVGFTDISGSLSPEKVSKMLDRLYTKFDDLANFHDVFKVETIGDAYMAVTNLVKDQNQDHCARIARFGLAAIKAAKETIIDEDDPARGTVNIRVGFHTGPVVANVVGNKNPRYCLFGDTVNTSSRMESNSVMGRVHCTKRAADVLRRQAGGMMIEERGQLEIKGKGQMTTYWVNGEDSDLTEKKADKSVGTQLLVGITAFKTANNRLKGLRASSRKKNINNAVGNSTTVTMLQGRYKAKLQAFSAFTGMHRKQTAKASQLQAAAQASNTLES</sequence>
<feature type="compositionally biased region" description="Low complexity" evidence="9">
    <location>
        <begin position="176"/>
        <end position="189"/>
    </location>
</feature>
<dbReference type="InterPro" id="IPR001054">
    <property type="entry name" value="A/G_cyclase"/>
</dbReference>
<evidence type="ECO:0000256" key="8">
    <source>
        <dbReference type="ARBA" id="ARBA00023293"/>
    </source>
</evidence>
<keyword evidence="6 10" id="KW-0472">Membrane</keyword>
<dbReference type="GO" id="GO:0001653">
    <property type="term" value="F:peptide receptor activity"/>
    <property type="evidence" value="ECO:0007669"/>
    <property type="project" value="TreeGrafter"/>
</dbReference>
<feature type="domain" description="Guanylate cyclase" evidence="12">
    <location>
        <begin position="694"/>
        <end position="826"/>
    </location>
</feature>
<dbReference type="GO" id="GO:0004383">
    <property type="term" value="F:guanylate cyclase activity"/>
    <property type="evidence" value="ECO:0007669"/>
    <property type="project" value="UniProtKB-EC"/>
</dbReference>
<dbReference type="SUPFAM" id="SSF56112">
    <property type="entry name" value="Protein kinase-like (PK-like)"/>
    <property type="match status" value="1"/>
</dbReference>
<dbReference type="PANTHER" id="PTHR11920">
    <property type="entry name" value="GUANYLYL CYCLASE"/>
    <property type="match status" value="1"/>
</dbReference>
<dbReference type="InterPro" id="IPR029787">
    <property type="entry name" value="Nucleotide_cyclase"/>
</dbReference>
<dbReference type="GO" id="GO:0005886">
    <property type="term" value="C:plasma membrane"/>
    <property type="evidence" value="ECO:0007669"/>
    <property type="project" value="TreeGrafter"/>
</dbReference>